<accession>A0ABW5VVA8</accession>
<name>A0ABW5VVA8_9MICO</name>
<feature type="region of interest" description="Disordered" evidence="1">
    <location>
        <begin position="276"/>
        <end position="311"/>
    </location>
</feature>
<evidence type="ECO:0000313" key="2">
    <source>
        <dbReference type="EMBL" id="MFD2795594.1"/>
    </source>
</evidence>
<organism evidence="2 3">
    <name type="scientific">Promicromonospora vindobonensis</name>
    <dbReference type="NCBI Taxonomy" id="195748"/>
    <lineage>
        <taxon>Bacteria</taxon>
        <taxon>Bacillati</taxon>
        <taxon>Actinomycetota</taxon>
        <taxon>Actinomycetes</taxon>
        <taxon>Micrococcales</taxon>
        <taxon>Promicromonosporaceae</taxon>
        <taxon>Promicromonospora</taxon>
    </lineage>
</organism>
<dbReference type="RefSeq" id="WP_377185820.1">
    <property type="nucleotide sequence ID" value="NZ_JBHUOG010000002.1"/>
</dbReference>
<gene>
    <name evidence="2" type="ORF">ACFS27_18690</name>
</gene>
<feature type="compositionally biased region" description="Low complexity" evidence="1">
    <location>
        <begin position="68"/>
        <end position="79"/>
    </location>
</feature>
<protein>
    <recommendedName>
        <fullName evidence="4">Recombinase A</fullName>
    </recommendedName>
</protein>
<dbReference type="EMBL" id="JBHUOG010000002">
    <property type="protein sequence ID" value="MFD2795594.1"/>
    <property type="molecule type" value="Genomic_DNA"/>
</dbReference>
<comment type="caution">
    <text evidence="2">The sequence shown here is derived from an EMBL/GenBank/DDBJ whole genome shotgun (WGS) entry which is preliminary data.</text>
</comment>
<reference evidence="3" key="1">
    <citation type="journal article" date="2019" name="Int. J. Syst. Evol. Microbiol.">
        <title>The Global Catalogue of Microorganisms (GCM) 10K type strain sequencing project: providing services to taxonomists for standard genome sequencing and annotation.</title>
        <authorList>
            <consortium name="The Broad Institute Genomics Platform"/>
            <consortium name="The Broad Institute Genome Sequencing Center for Infectious Disease"/>
            <person name="Wu L."/>
            <person name="Ma J."/>
        </authorList>
    </citation>
    <scope>NUCLEOTIDE SEQUENCE [LARGE SCALE GENOMIC DNA]</scope>
    <source>
        <strain evidence="3">CCM 7044</strain>
    </source>
</reference>
<dbReference type="Proteomes" id="UP001597479">
    <property type="component" value="Unassembled WGS sequence"/>
</dbReference>
<evidence type="ECO:0008006" key="4">
    <source>
        <dbReference type="Google" id="ProtNLM"/>
    </source>
</evidence>
<evidence type="ECO:0000256" key="1">
    <source>
        <dbReference type="SAM" id="MobiDB-lite"/>
    </source>
</evidence>
<evidence type="ECO:0000313" key="3">
    <source>
        <dbReference type="Proteomes" id="UP001597479"/>
    </source>
</evidence>
<sequence>MTVVTVSSKTDTGADVETVADVDTADTRHARALAALRSAEVRTGVRKQVVSARTVQPAHAEPAVRLAPPSGSRVGSPGPDEGTRVLSVDPRLAALLPDGGLRTGTTVVVRGSTSLLLTLLAEASRDGAWTVLVGYPAAGMAAAADAGCDLARTLVVPLPNGSGVDASAVLAALIDGMDVVVVGPEVVLLEQDRRRLTARARERGTVLVPALPAPSSGEGWGGAHVVLEATEGTWTGIDHGAGWLRRRTLRVRRTGRGSAARPLHLDVEVPVCRAAGGGAEPSVGQGSAPVAPTSASPGEGAENRPQLELVG</sequence>
<proteinExistence type="predicted"/>
<feature type="region of interest" description="Disordered" evidence="1">
    <location>
        <begin position="54"/>
        <end position="82"/>
    </location>
</feature>
<keyword evidence="3" id="KW-1185">Reference proteome</keyword>